<evidence type="ECO:0000313" key="1">
    <source>
        <dbReference type="EMBL" id="KIP03052.1"/>
    </source>
</evidence>
<proteinExistence type="predicted"/>
<evidence type="ECO:0000313" key="2">
    <source>
        <dbReference type="Proteomes" id="UP000053257"/>
    </source>
</evidence>
<dbReference type="Proteomes" id="UP000053257">
    <property type="component" value="Unassembled WGS sequence"/>
</dbReference>
<reference evidence="1 2" key="1">
    <citation type="journal article" date="2014" name="PLoS Genet.">
        <title>Analysis of the Phlebiopsis gigantea genome, transcriptome and secretome provides insight into its pioneer colonization strategies of wood.</title>
        <authorList>
            <person name="Hori C."/>
            <person name="Ishida T."/>
            <person name="Igarashi K."/>
            <person name="Samejima M."/>
            <person name="Suzuki H."/>
            <person name="Master E."/>
            <person name="Ferreira P."/>
            <person name="Ruiz-Duenas F.J."/>
            <person name="Held B."/>
            <person name="Canessa P."/>
            <person name="Larrondo L.F."/>
            <person name="Schmoll M."/>
            <person name="Druzhinina I.S."/>
            <person name="Kubicek C.P."/>
            <person name="Gaskell J.A."/>
            <person name="Kersten P."/>
            <person name="St John F."/>
            <person name="Glasner J."/>
            <person name="Sabat G."/>
            <person name="Splinter BonDurant S."/>
            <person name="Syed K."/>
            <person name="Yadav J."/>
            <person name="Mgbeahuruike A.C."/>
            <person name="Kovalchuk A."/>
            <person name="Asiegbu F.O."/>
            <person name="Lackner G."/>
            <person name="Hoffmeister D."/>
            <person name="Rencoret J."/>
            <person name="Gutierrez A."/>
            <person name="Sun H."/>
            <person name="Lindquist E."/>
            <person name="Barry K."/>
            <person name="Riley R."/>
            <person name="Grigoriev I.V."/>
            <person name="Henrissat B."/>
            <person name="Kues U."/>
            <person name="Berka R.M."/>
            <person name="Martinez A.T."/>
            <person name="Covert S.F."/>
            <person name="Blanchette R.A."/>
            <person name="Cullen D."/>
        </authorList>
    </citation>
    <scope>NUCLEOTIDE SEQUENCE [LARGE SCALE GENOMIC DNA]</scope>
    <source>
        <strain evidence="1 2">11061_1 CR5-6</strain>
    </source>
</reference>
<dbReference type="AlphaFoldDB" id="A0A0C3S1C8"/>
<dbReference type="EMBL" id="KN840636">
    <property type="protein sequence ID" value="KIP03052.1"/>
    <property type="molecule type" value="Genomic_DNA"/>
</dbReference>
<organism evidence="1 2">
    <name type="scientific">Phlebiopsis gigantea (strain 11061_1 CR5-6)</name>
    <name type="common">White-rot fungus</name>
    <name type="synonym">Peniophora gigantea</name>
    <dbReference type="NCBI Taxonomy" id="745531"/>
    <lineage>
        <taxon>Eukaryota</taxon>
        <taxon>Fungi</taxon>
        <taxon>Dikarya</taxon>
        <taxon>Basidiomycota</taxon>
        <taxon>Agaricomycotina</taxon>
        <taxon>Agaricomycetes</taxon>
        <taxon>Polyporales</taxon>
        <taxon>Phanerochaetaceae</taxon>
        <taxon>Phlebiopsis</taxon>
    </lineage>
</organism>
<protein>
    <submittedName>
        <fullName evidence="1">Uncharacterized protein</fullName>
    </submittedName>
</protein>
<gene>
    <name evidence="1" type="ORF">PHLGIDRAFT_20321</name>
</gene>
<sequence length="56" mass="6298">MHRTDRPRPVASTKSCSKGTCGKNNFARYVAPTSKYQHSDRDHPVPSYHALRIVAT</sequence>
<accession>A0A0C3S1C8</accession>
<name>A0A0C3S1C8_PHLG1</name>
<dbReference type="HOGENOM" id="CLU_3014957_0_0_1"/>
<keyword evidence="2" id="KW-1185">Reference proteome</keyword>